<evidence type="ECO:0000313" key="3">
    <source>
        <dbReference type="EMBL" id="TCK47310.1"/>
    </source>
</evidence>
<feature type="domain" description="Xaa-Pro dipeptidase N-terminal" evidence="2">
    <location>
        <begin position="9"/>
        <end position="153"/>
    </location>
</feature>
<dbReference type="InterPro" id="IPR000994">
    <property type="entry name" value="Pept_M24"/>
</dbReference>
<feature type="domain" description="Peptidase M24" evidence="1">
    <location>
        <begin position="165"/>
        <end position="420"/>
    </location>
</feature>
<dbReference type="Proteomes" id="UP000295565">
    <property type="component" value="Unassembled WGS sequence"/>
</dbReference>
<proteinExistence type="predicted"/>
<organism evidence="3 4">
    <name type="scientific">Celerinatantimonas diazotrophica</name>
    <dbReference type="NCBI Taxonomy" id="412034"/>
    <lineage>
        <taxon>Bacteria</taxon>
        <taxon>Pseudomonadati</taxon>
        <taxon>Pseudomonadota</taxon>
        <taxon>Gammaproteobacteria</taxon>
        <taxon>Celerinatantimonadaceae</taxon>
        <taxon>Celerinatantimonas</taxon>
    </lineage>
</organism>
<keyword evidence="4" id="KW-1185">Reference proteome</keyword>
<dbReference type="EMBL" id="SMGD01000014">
    <property type="protein sequence ID" value="TCK47310.1"/>
    <property type="molecule type" value="Genomic_DNA"/>
</dbReference>
<dbReference type="SUPFAM" id="SSF55920">
    <property type="entry name" value="Creatinase/aminopeptidase"/>
    <property type="match status" value="1"/>
</dbReference>
<dbReference type="Pfam" id="PF00557">
    <property type="entry name" value="Peptidase_M24"/>
    <property type="match status" value="1"/>
</dbReference>
<comment type="caution">
    <text evidence="3">The sequence shown here is derived from an EMBL/GenBank/DDBJ whole genome shotgun (WGS) entry which is preliminary data.</text>
</comment>
<dbReference type="InterPro" id="IPR029149">
    <property type="entry name" value="Creatin/AminoP/Spt16_N"/>
</dbReference>
<dbReference type="Gene3D" id="3.90.230.10">
    <property type="entry name" value="Creatinase/methionine aminopeptidase superfamily"/>
    <property type="match status" value="1"/>
</dbReference>
<evidence type="ECO:0000313" key="4">
    <source>
        <dbReference type="Proteomes" id="UP000295565"/>
    </source>
</evidence>
<dbReference type="InterPro" id="IPR048819">
    <property type="entry name" value="PepQ_N"/>
</dbReference>
<dbReference type="Pfam" id="PF21216">
    <property type="entry name" value="PepQ_N"/>
    <property type="match status" value="1"/>
</dbReference>
<protein>
    <submittedName>
        <fullName evidence="3">Xaa-Pro dipeptidase</fullName>
    </submittedName>
</protein>
<dbReference type="InterPro" id="IPR036005">
    <property type="entry name" value="Creatinase/aminopeptidase-like"/>
</dbReference>
<evidence type="ECO:0000259" key="2">
    <source>
        <dbReference type="Pfam" id="PF21216"/>
    </source>
</evidence>
<evidence type="ECO:0000259" key="1">
    <source>
        <dbReference type="Pfam" id="PF00557"/>
    </source>
</evidence>
<dbReference type="AlphaFoldDB" id="A0A4R1J9W3"/>
<gene>
    <name evidence="3" type="ORF">EV690_2327</name>
</gene>
<name>A0A4R1J9W3_9GAMM</name>
<sequence length="429" mass="49092">MDRSNDAVLYHSHIEQLCQRSRALLQAMQEQFLVIHAGHALHQIFAEQSLPFVPSALFRQWLAIGESEHAWIITSGDAPAQLFLLQEHFNPAWQQSSWWPLFQVTLLRSAHEIERYLPHPLRHSIYLGPHPDIAKALGFELINPELAIHYFQYHRATKTDYELFCLRQAGTLAQRGLQQVHDRFYQGASGLDIYLGYLKAIGCAYLNDPVQVAFNEQIGQLSPMRMSAQLLPEKDSYSLWFNATAEFRGYRVKIGRCFGFRRDYYQQLVASLEQLLLGLTEELHQGRPLSDISRRYRHHLAKWLVHWELVQGSIQQCLHSGLLDILCPQPVCEFVGLSINEPGAQLSDPTGSDIMAQMGEKDIRTLDARQVIAFNIGIFVNPNRLEFLKKSSWVDLINWSQIDMLQHYGGITMTDTGIVTSDGIERITA</sequence>
<dbReference type="Gene3D" id="3.40.350.10">
    <property type="entry name" value="Creatinase/prolidase N-terminal domain"/>
    <property type="match status" value="1"/>
</dbReference>
<accession>A0A4R1J9W3</accession>
<reference evidence="3 4" key="1">
    <citation type="submission" date="2019-03" db="EMBL/GenBank/DDBJ databases">
        <title>Genomic Encyclopedia of Type Strains, Phase IV (KMG-IV): sequencing the most valuable type-strain genomes for metagenomic binning, comparative biology and taxonomic classification.</title>
        <authorList>
            <person name="Goeker M."/>
        </authorList>
    </citation>
    <scope>NUCLEOTIDE SEQUENCE [LARGE SCALE GENOMIC DNA]</scope>
    <source>
        <strain evidence="3 4">DSM 18577</strain>
    </source>
</reference>